<evidence type="ECO:0000256" key="9">
    <source>
        <dbReference type="ARBA" id="ARBA00022679"/>
    </source>
</evidence>
<dbReference type="Gene3D" id="3.20.20.60">
    <property type="entry name" value="Phosphoenolpyruvate-binding domains"/>
    <property type="match status" value="1"/>
</dbReference>
<evidence type="ECO:0000256" key="6">
    <source>
        <dbReference type="ARBA" id="ARBA00022448"/>
    </source>
</evidence>
<evidence type="ECO:0000256" key="4">
    <source>
        <dbReference type="ARBA" id="ARBA00007837"/>
    </source>
</evidence>
<dbReference type="PROSITE" id="PS51093">
    <property type="entry name" value="PTS_EIIA_TYPE_1"/>
    <property type="match status" value="1"/>
</dbReference>
<keyword evidence="8 16" id="KW-0762">Sugar transport</keyword>
<dbReference type="SUPFAM" id="SSF51621">
    <property type="entry name" value="Phosphoenolpyruvate/pyruvate domain"/>
    <property type="match status" value="1"/>
</dbReference>
<dbReference type="Gene3D" id="3.50.30.10">
    <property type="entry name" value="Phosphohistidine domain"/>
    <property type="match status" value="1"/>
</dbReference>
<dbReference type="GO" id="GO:0005737">
    <property type="term" value="C:cytoplasm"/>
    <property type="evidence" value="ECO:0007669"/>
    <property type="project" value="UniProtKB-SubCell"/>
</dbReference>
<dbReference type="EC" id="2.7.3.9" evidence="5"/>
<name>A0A142JF69_9BURK</name>
<dbReference type="NCBIfam" id="TIGR01417">
    <property type="entry name" value="PTS_I_fam"/>
    <property type="match status" value="1"/>
</dbReference>
<dbReference type="Proteomes" id="UP000075238">
    <property type="component" value="Chromosome 1"/>
</dbReference>
<dbReference type="PROSITE" id="PS00742">
    <property type="entry name" value="PEP_ENZYMES_2"/>
    <property type="match status" value="1"/>
</dbReference>
<dbReference type="GO" id="GO:0008965">
    <property type="term" value="F:phosphoenolpyruvate-protein phosphotransferase activity"/>
    <property type="evidence" value="ECO:0007669"/>
    <property type="project" value="UniProtKB-EC"/>
</dbReference>
<evidence type="ECO:0000256" key="1">
    <source>
        <dbReference type="ARBA" id="ARBA00000683"/>
    </source>
</evidence>
<evidence type="ECO:0000256" key="2">
    <source>
        <dbReference type="ARBA" id="ARBA00001946"/>
    </source>
</evidence>
<dbReference type="Gene3D" id="2.70.70.10">
    <property type="entry name" value="Glucose Permease (Domain IIA)"/>
    <property type="match status" value="1"/>
</dbReference>
<dbReference type="InterPro" id="IPR001020">
    <property type="entry name" value="PTS_HPr_His_P_site"/>
</dbReference>
<dbReference type="InterPro" id="IPR023151">
    <property type="entry name" value="PEP_util_CS"/>
</dbReference>
<protein>
    <recommendedName>
        <fullName evidence="5">phosphoenolpyruvate--protein phosphotransferase</fullName>
        <ecNumber evidence="5">2.7.3.9</ecNumber>
    </recommendedName>
</protein>
<dbReference type="KEGG" id="cnan:A2G96_02655"/>
<dbReference type="InterPro" id="IPR036618">
    <property type="entry name" value="PtsI_HPr-bd_sf"/>
</dbReference>
<dbReference type="InterPro" id="IPR000032">
    <property type="entry name" value="HPr-like"/>
</dbReference>
<dbReference type="SUPFAM" id="SSF51261">
    <property type="entry name" value="Duplicated hybrid motif"/>
    <property type="match status" value="1"/>
</dbReference>
<evidence type="ECO:0000256" key="10">
    <source>
        <dbReference type="ARBA" id="ARBA00022683"/>
    </source>
</evidence>
<dbReference type="InterPro" id="IPR036637">
    <property type="entry name" value="Phosphohistidine_dom_sf"/>
</dbReference>
<feature type="domain" description="PTS EIIA type-1" evidence="14">
    <location>
        <begin position="26"/>
        <end position="130"/>
    </location>
</feature>
<evidence type="ECO:0000256" key="11">
    <source>
        <dbReference type="ARBA" id="ARBA00022723"/>
    </source>
</evidence>
<dbReference type="OrthoDB" id="9765468at2"/>
<sequence length="866" mass="87923">MAETSETLLLLAPLRGVLLPLAAVPDPVFAEGLFGEGVAIDPLGDTLVAPCDGVVLHLAATGHALTLQAPCGAQVLLHVGIDTVSLRGEGFAPCVAQGTVVRQGDPLIRFDADRVARQARSLVTVMAVAHGIGFAVADRTDAGLAEAGRTVVLRVRAAGPAQAATPAPQADVPDVPNVTPAATLRRTLTLACAGGLHARPAARARAAMHGLDATVTLHYGGRQASLASLVALLALSADEGATVELAASGRDAGAALDAVARELQRTDAGEAHAVFPVGAAPAAAAPDGELPPGCIAGVAAAPGIAIGPLHWWRDAAPEPDPAGQGVAAERAALRAALAAVDAQLARDSAAASARQDPAGAGIFAMHRALLEDPALRAAADALVDAGNSAGFAWREATRAEAATLSAMADRRAADRAADVLDLGKRVLRVLAGNHGGAERAAGAAAGLPPADGGQPVVLAADEFTPSDLAGLERSRVAALAMVRGGPTSHAAILARQAGIPCLVALGSALERLPDGTPVIADGDRARLQANPDQALLAAAASSARLRAHQRQAELRAAHAPAGTRDGVHIEVAANIGSVDDARQAVAHGADAVGLLRTELLFLHGAAAPTVADHTASCQAVVDALDGRSAIVRTLDIGGDKEAAWLRLPAEDNPALGLRGVRLAQACPQLLDDQLRGLLAVRTQAPLRILLPMVSEVGELLHWRARIRTLAAEAGADAGIEVGVMIEVPAAALLAGQLAEHADFFSIGTNDLTQYTLAMDRCQPELAARMDGLHPAVLRLIAATTEGAACHGRWVGVCGALAGDPLAVPVLLGLGVTELSVDAGLVPATKARVRTLAHADCRQRAAGLLRLPSAAAVRDACRQYWPA</sequence>
<dbReference type="InterPro" id="IPR050499">
    <property type="entry name" value="PEP-utilizing_PTS_enzyme"/>
</dbReference>
<dbReference type="Pfam" id="PF00391">
    <property type="entry name" value="PEP-utilizers"/>
    <property type="match status" value="1"/>
</dbReference>
<evidence type="ECO:0000256" key="3">
    <source>
        <dbReference type="ARBA" id="ARBA00004496"/>
    </source>
</evidence>
<dbReference type="GO" id="GO:0046872">
    <property type="term" value="F:metal ion binding"/>
    <property type="evidence" value="ECO:0007669"/>
    <property type="project" value="UniProtKB-KW"/>
</dbReference>
<dbReference type="PRINTS" id="PR00107">
    <property type="entry name" value="PHOSPHOCPHPR"/>
</dbReference>
<dbReference type="PANTHER" id="PTHR46244:SF6">
    <property type="entry name" value="PHOSPHOENOLPYRUVATE-PROTEIN PHOSPHOTRANSFERASE"/>
    <property type="match status" value="1"/>
</dbReference>
<comment type="similarity">
    <text evidence="4">Belongs to the PEP-utilizing enzyme family.</text>
</comment>
<keyword evidence="12" id="KW-0418">Kinase</keyword>
<evidence type="ECO:0000256" key="7">
    <source>
        <dbReference type="ARBA" id="ARBA00022490"/>
    </source>
</evidence>
<keyword evidence="7" id="KW-0963">Cytoplasm</keyword>
<dbReference type="InterPro" id="IPR008279">
    <property type="entry name" value="PEP-util_enz_mobile_dom"/>
</dbReference>
<dbReference type="Pfam" id="PF00358">
    <property type="entry name" value="PTS_EIIA_1"/>
    <property type="match status" value="1"/>
</dbReference>
<dbReference type="NCBIfam" id="TIGR00830">
    <property type="entry name" value="PTBA"/>
    <property type="match status" value="1"/>
</dbReference>
<dbReference type="GO" id="GO:0009401">
    <property type="term" value="P:phosphoenolpyruvate-dependent sugar phosphotransferase system"/>
    <property type="evidence" value="ECO:0007669"/>
    <property type="project" value="UniProtKB-KW"/>
</dbReference>
<evidence type="ECO:0000259" key="14">
    <source>
        <dbReference type="PROSITE" id="PS51093"/>
    </source>
</evidence>
<comment type="cofactor">
    <cofactor evidence="2">
        <name>Mg(2+)</name>
        <dbReference type="ChEBI" id="CHEBI:18420"/>
    </cofactor>
</comment>
<dbReference type="PROSITE" id="PS00370">
    <property type="entry name" value="PEP_ENZYMES_PHOS_SITE"/>
    <property type="match status" value="1"/>
</dbReference>
<dbReference type="InterPro" id="IPR011055">
    <property type="entry name" value="Dup_hybrid_motif"/>
</dbReference>
<dbReference type="InterPro" id="IPR015813">
    <property type="entry name" value="Pyrv/PenolPyrv_kinase-like_dom"/>
</dbReference>
<accession>A0A142JF69</accession>
<dbReference type="EMBL" id="CP014844">
    <property type="protein sequence ID" value="AMR76731.1"/>
    <property type="molecule type" value="Genomic_DNA"/>
</dbReference>
<keyword evidence="10" id="KW-0598">Phosphotransferase system</keyword>
<evidence type="ECO:0000256" key="5">
    <source>
        <dbReference type="ARBA" id="ARBA00012232"/>
    </source>
</evidence>
<evidence type="ECO:0000313" key="16">
    <source>
        <dbReference type="EMBL" id="AMR76731.1"/>
    </source>
</evidence>
<dbReference type="SUPFAM" id="SSF47831">
    <property type="entry name" value="Enzyme I of the PEP:sugar phosphotransferase system HPr-binding (sub)domain"/>
    <property type="match status" value="1"/>
</dbReference>
<dbReference type="InterPro" id="IPR008731">
    <property type="entry name" value="PTS_EIN"/>
</dbReference>
<dbReference type="RefSeq" id="WP_062796533.1">
    <property type="nucleotide sequence ID" value="NZ_CP014844.1"/>
</dbReference>
<dbReference type="PROSITE" id="PS00371">
    <property type="entry name" value="PTS_EIIA_TYPE_1_HIS"/>
    <property type="match status" value="1"/>
</dbReference>
<dbReference type="Pfam" id="PF00381">
    <property type="entry name" value="PTS-HPr"/>
    <property type="match status" value="1"/>
</dbReference>
<keyword evidence="11" id="KW-0479">Metal-binding</keyword>
<keyword evidence="6" id="KW-0813">Transport</keyword>
<dbReference type="PROSITE" id="PS51350">
    <property type="entry name" value="PTS_HPR_DOM"/>
    <property type="match status" value="1"/>
</dbReference>
<dbReference type="GO" id="GO:0016301">
    <property type="term" value="F:kinase activity"/>
    <property type="evidence" value="ECO:0007669"/>
    <property type="project" value="UniProtKB-KW"/>
</dbReference>
<dbReference type="STRING" id="1796606.A2G96_02655"/>
<dbReference type="PRINTS" id="PR01736">
    <property type="entry name" value="PHPHTRNFRASE"/>
</dbReference>
<dbReference type="InterPro" id="IPR001127">
    <property type="entry name" value="PTS_EIIA_1_perm"/>
</dbReference>
<dbReference type="InterPro" id="IPR040442">
    <property type="entry name" value="Pyrv_kinase-like_dom_sf"/>
</dbReference>
<evidence type="ECO:0000256" key="12">
    <source>
        <dbReference type="ARBA" id="ARBA00022777"/>
    </source>
</evidence>
<keyword evidence="9" id="KW-0808">Transferase</keyword>
<keyword evidence="13" id="KW-0460">Magnesium</keyword>
<keyword evidence="17" id="KW-1185">Reference proteome</keyword>
<evidence type="ECO:0000259" key="15">
    <source>
        <dbReference type="PROSITE" id="PS51350"/>
    </source>
</evidence>
<dbReference type="PROSITE" id="PS00369">
    <property type="entry name" value="PTS_HPR_HIS"/>
    <property type="match status" value="1"/>
</dbReference>
<dbReference type="Pfam" id="PF05524">
    <property type="entry name" value="PEP-utilisers_N"/>
    <property type="match status" value="1"/>
</dbReference>
<dbReference type="SUPFAM" id="SSF52009">
    <property type="entry name" value="Phosphohistidine domain"/>
    <property type="match status" value="1"/>
</dbReference>
<dbReference type="Gene3D" id="3.30.1340.10">
    <property type="entry name" value="HPr-like"/>
    <property type="match status" value="1"/>
</dbReference>
<dbReference type="InterPro" id="IPR006318">
    <property type="entry name" value="PTS_EI-like"/>
</dbReference>
<comment type="subcellular location">
    <subcellularLocation>
        <location evidence="3">Cytoplasm</location>
    </subcellularLocation>
</comment>
<reference evidence="16 17" key="1">
    <citation type="submission" date="2016-03" db="EMBL/GenBank/DDBJ databases">
        <title>Complete genome sequence of a novel chlorpyrifos degrading bacterium, Cupriavidus nantongensis sp. X1.</title>
        <authorList>
            <person name="Fang L."/>
        </authorList>
    </citation>
    <scope>NUCLEOTIDE SEQUENCE [LARGE SCALE GENOMIC DNA]</scope>
    <source>
        <strain evidence="16 17">X1</strain>
    </source>
</reference>
<dbReference type="AlphaFoldDB" id="A0A142JF69"/>
<evidence type="ECO:0000256" key="13">
    <source>
        <dbReference type="ARBA" id="ARBA00022842"/>
    </source>
</evidence>
<feature type="domain" description="HPr" evidence="15">
    <location>
        <begin position="183"/>
        <end position="271"/>
    </location>
</feature>
<comment type="catalytic activity">
    <reaction evidence="1">
        <text>L-histidyl-[protein] + phosphoenolpyruvate = N(pros)-phospho-L-histidyl-[protein] + pyruvate</text>
        <dbReference type="Rhea" id="RHEA:23880"/>
        <dbReference type="Rhea" id="RHEA-COMP:9745"/>
        <dbReference type="Rhea" id="RHEA-COMP:9746"/>
        <dbReference type="ChEBI" id="CHEBI:15361"/>
        <dbReference type="ChEBI" id="CHEBI:29979"/>
        <dbReference type="ChEBI" id="CHEBI:58702"/>
        <dbReference type="ChEBI" id="CHEBI:64837"/>
        <dbReference type="EC" id="2.7.3.9"/>
    </reaction>
</comment>
<dbReference type="InterPro" id="IPR018274">
    <property type="entry name" value="PEP_util_AS"/>
</dbReference>
<dbReference type="NCBIfam" id="TIGR01003">
    <property type="entry name" value="PTS_HPr_family"/>
    <property type="match status" value="1"/>
</dbReference>
<evidence type="ECO:0000313" key="17">
    <source>
        <dbReference type="Proteomes" id="UP000075238"/>
    </source>
</evidence>
<dbReference type="InterPro" id="IPR000121">
    <property type="entry name" value="PEP_util_C"/>
</dbReference>
<proteinExistence type="inferred from homology"/>
<dbReference type="PANTHER" id="PTHR46244">
    <property type="entry name" value="PHOSPHOENOLPYRUVATE-PROTEIN PHOSPHOTRANSFERASE"/>
    <property type="match status" value="1"/>
</dbReference>
<dbReference type="SUPFAM" id="SSF55594">
    <property type="entry name" value="HPr-like"/>
    <property type="match status" value="1"/>
</dbReference>
<evidence type="ECO:0000256" key="8">
    <source>
        <dbReference type="ARBA" id="ARBA00022597"/>
    </source>
</evidence>
<dbReference type="Gene3D" id="1.10.274.10">
    <property type="entry name" value="PtsI, HPr-binding domain"/>
    <property type="match status" value="1"/>
</dbReference>
<dbReference type="Pfam" id="PF02896">
    <property type="entry name" value="PEP-utilizers_C"/>
    <property type="match status" value="1"/>
</dbReference>
<gene>
    <name evidence="16" type="ORF">A2G96_02655</name>
</gene>
<dbReference type="InterPro" id="IPR035895">
    <property type="entry name" value="HPr-like_sf"/>
</dbReference>
<organism evidence="16 17">
    <name type="scientific">Cupriavidus nantongensis</name>
    <dbReference type="NCBI Taxonomy" id="1796606"/>
    <lineage>
        <taxon>Bacteria</taxon>
        <taxon>Pseudomonadati</taxon>
        <taxon>Pseudomonadota</taxon>
        <taxon>Betaproteobacteria</taxon>
        <taxon>Burkholderiales</taxon>
        <taxon>Burkholderiaceae</taxon>
        <taxon>Cupriavidus</taxon>
    </lineage>
</organism>